<dbReference type="HOGENOM" id="CLU_010457_3_0_1"/>
<comment type="interaction">
    <interactant intactId="EBI-313622">
        <id>O76449</id>
    </interactant>
    <interactant intactId="EBI-318513">
        <id>Q9U9Y8</id>
        <label>lit-1</label>
    </interactant>
    <organismsDiffer>false</organismsDiffer>
    <experiments>3</experiments>
</comment>
<feature type="domain" description="DUF4140" evidence="4">
    <location>
        <begin position="20"/>
        <end position="117"/>
    </location>
</feature>
<dbReference type="Pfam" id="PF13600">
    <property type="entry name" value="DUF4140"/>
    <property type="match status" value="1"/>
</dbReference>
<evidence type="ECO:0000256" key="2">
    <source>
        <dbReference type="SAM" id="MobiDB-lite"/>
    </source>
</evidence>
<dbReference type="PeptideAtlas" id="O76449"/>
<dbReference type="NCBIfam" id="TIGR02231">
    <property type="entry name" value="mucoidy inhibitor MuiA family protein"/>
    <property type="match status" value="1"/>
</dbReference>
<dbReference type="AGR" id="WB:WBGene00022848"/>
<dbReference type="InterPro" id="IPR037291">
    <property type="entry name" value="DUF4139"/>
</dbReference>
<evidence type="ECO:0000259" key="4">
    <source>
        <dbReference type="Pfam" id="PF13600"/>
    </source>
</evidence>
<dbReference type="Pfam" id="PF13598">
    <property type="entry name" value="DUF4139"/>
    <property type="match status" value="1"/>
</dbReference>
<dbReference type="Bgee" id="WBGene00022848">
    <property type="expression patterns" value="Expressed in larva and 3 other cell types or tissues"/>
</dbReference>
<dbReference type="GO" id="GO:0045087">
    <property type="term" value="P:innate immune response"/>
    <property type="evidence" value="ECO:0007007"/>
    <property type="project" value="WormBase"/>
</dbReference>
<proteinExistence type="evidence at protein level"/>
<dbReference type="STRING" id="6239.ZK1055.7.1"/>
<dbReference type="PhylomeDB" id="O76449"/>
<dbReference type="PIR" id="T33320">
    <property type="entry name" value="T33320"/>
</dbReference>
<evidence type="ECO:0000313" key="7">
    <source>
        <dbReference type="WormBase" id="ZK1055.7"/>
    </source>
</evidence>
<dbReference type="eggNOG" id="ENOG502QWQ0">
    <property type="taxonomic scope" value="Eukaryota"/>
</dbReference>
<dbReference type="EMBL" id="BX284605">
    <property type="protein sequence ID" value="CCD68852.1"/>
    <property type="molecule type" value="Genomic_DNA"/>
</dbReference>
<dbReference type="InterPro" id="IPR025554">
    <property type="entry name" value="DUF4140"/>
</dbReference>
<dbReference type="OrthoDB" id="10068793at2759"/>
<dbReference type="InterPro" id="IPR011935">
    <property type="entry name" value="CHP02231"/>
</dbReference>
<dbReference type="CTD" id="179051"/>
<evidence type="ECO:0000256" key="1">
    <source>
        <dbReference type="SAM" id="Coils"/>
    </source>
</evidence>
<dbReference type="IntAct" id="O76449">
    <property type="interactions" value="21"/>
</dbReference>
<dbReference type="OMA" id="YVVEHPK"/>
<dbReference type="UCSC" id="ZK1055.7.1">
    <property type="organism name" value="c. elegans"/>
</dbReference>
<name>O76449_CAEEL</name>
<organism evidence="5 6">
    <name type="scientific">Caenorhabditis elegans</name>
    <dbReference type="NCBI Taxonomy" id="6239"/>
    <lineage>
        <taxon>Eukaryota</taxon>
        <taxon>Metazoa</taxon>
        <taxon>Ecdysozoa</taxon>
        <taxon>Nematoda</taxon>
        <taxon>Chromadorea</taxon>
        <taxon>Rhabditida</taxon>
        <taxon>Rhabditina</taxon>
        <taxon>Rhabditomorpha</taxon>
        <taxon>Rhabditoidea</taxon>
        <taxon>Rhabditidae</taxon>
        <taxon>Peloderinae</taxon>
        <taxon>Caenorhabditis</taxon>
    </lineage>
</organism>
<dbReference type="GO" id="GO:0005739">
    <property type="term" value="C:mitochondrion"/>
    <property type="evidence" value="ECO:0000318"/>
    <property type="project" value="GO_Central"/>
</dbReference>
<evidence type="ECO:0007829" key="8">
    <source>
        <dbReference type="PeptideAtlas" id="O76449"/>
    </source>
</evidence>
<dbReference type="InParanoid" id="O76449"/>
<dbReference type="PaxDb" id="6239-ZK1055.7"/>
<dbReference type="PANTHER" id="PTHR31005">
    <property type="entry name" value="DUF4139 DOMAIN-CONTAINING PROTEIN"/>
    <property type="match status" value="1"/>
</dbReference>
<gene>
    <name evidence="5" type="ORF">CELE_ZK1055.7</name>
    <name evidence="5 7" type="ORF">ZK1055.7</name>
</gene>
<dbReference type="KEGG" id="cel:CELE_ZK1055.7"/>
<dbReference type="SMR" id="O76449"/>
<dbReference type="RefSeq" id="NP_504680.1">
    <property type="nucleotide sequence ID" value="NM_072279.3"/>
</dbReference>
<keyword evidence="6" id="KW-1185">Reference proteome</keyword>
<dbReference type="AlphaFoldDB" id="O76449"/>
<dbReference type="PANTHER" id="PTHR31005:SF8">
    <property type="entry name" value="DUF4139 DOMAIN-CONTAINING PROTEIN"/>
    <property type="match status" value="1"/>
</dbReference>
<evidence type="ECO:0000313" key="6">
    <source>
        <dbReference type="Proteomes" id="UP000001940"/>
    </source>
</evidence>
<accession>O76449</accession>
<dbReference type="FunCoup" id="O76449">
    <property type="interactions" value="3"/>
</dbReference>
<evidence type="ECO:0000313" key="5">
    <source>
        <dbReference type="EMBL" id="CCD68852.1"/>
    </source>
</evidence>
<feature type="coiled-coil region" evidence="1">
    <location>
        <begin position="167"/>
        <end position="194"/>
    </location>
</feature>
<feature type="region of interest" description="Disordered" evidence="2">
    <location>
        <begin position="509"/>
        <end position="528"/>
    </location>
</feature>
<dbReference type="Proteomes" id="UP000001940">
    <property type="component" value="Chromosome V"/>
</dbReference>
<feature type="domain" description="DUF4139" evidence="3">
    <location>
        <begin position="218"/>
        <end position="560"/>
    </location>
</feature>
<dbReference type="DIP" id="DIP-26093N"/>
<evidence type="ECO:0000259" key="3">
    <source>
        <dbReference type="Pfam" id="PF13598"/>
    </source>
</evidence>
<protein>
    <submittedName>
        <fullName evidence="5">Protein F37C4.5</fullName>
    </submittedName>
</protein>
<keyword evidence="1" id="KW-0175">Coiled coil</keyword>
<sequence>MTTNPSVHEFETRDLKIAEVKVFTDRAEIRRLVKVSLKSGVNEVVLKNLCKTMAQGSIRVEGRGNAIIHDVVIKNVSRLPTEADPPKITNLKAAILEEKNRLQKITDRGTVVQKCVDNLDKVFEQVGGGLVNPPKDGVASLNEGTLESLTNFFQFYGSNSELYREKLRSVEAGHREQQEKVSKLENELRALMHNLNEEAFSHTATITLECTEDLEAELNVVYQVLDASWHPSYDIRVDTEKPSMSITYFGKIRQFTKEDWTSAPLVLSTAQPCLAGRIPDLGTLEATFRRPEVQHYQTRSMNASASLFGARGPQNRRAETLGFSDEVTLAPPMAVAVASEITQNTLSTEFKILREATIPHGTDEHKVTIGVVTLTPKLVHESVPSKNAAAFLTASAVNTSQLALLAGFSSVYLNNAFVATSHLKNVSPGERLTCSLGVDTAIRVEYKPAKKYHEEGGYITKHSANVTEQTISIKNTRNEQPVLLTVKHAIPRSTDEKIRVKLVSPAATPYDAEKAGTEAENSEPVEGAKFNSSNHLEWTIKLAPSSSKDLIIKYVVEHPKDETVQYQENF</sequence>
<dbReference type="WormBase" id="ZK1055.7">
    <property type="protein sequence ID" value="CE18476"/>
    <property type="gene ID" value="WBGene00022848"/>
</dbReference>
<reference evidence="5 6" key="1">
    <citation type="journal article" date="1998" name="Science">
        <title>Genome sequence of the nematode C. elegans: a platform for investigating biology.</title>
        <authorList>
            <consortium name="The C. elegans sequencing consortium"/>
            <person name="Sulson J.E."/>
            <person name="Waterston R."/>
        </authorList>
    </citation>
    <scope>NUCLEOTIDE SEQUENCE [LARGE SCALE GENOMIC DNA]</scope>
    <source>
        <strain evidence="5 6">Bristol N2</strain>
    </source>
</reference>
<keyword evidence="8" id="KW-1267">Proteomics identification</keyword>
<dbReference type="GeneID" id="179051"/>